<organism evidence="1">
    <name type="scientific">marine sediment metagenome</name>
    <dbReference type="NCBI Taxonomy" id="412755"/>
    <lineage>
        <taxon>unclassified sequences</taxon>
        <taxon>metagenomes</taxon>
        <taxon>ecological metagenomes</taxon>
    </lineage>
</organism>
<comment type="caution">
    <text evidence="1">The sequence shown here is derived from an EMBL/GenBank/DDBJ whole genome shotgun (WGS) entry which is preliminary data.</text>
</comment>
<reference evidence="1" key="1">
    <citation type="journal article" date="2015" name="Nature">
        <title>Complex archaea that bridge the gap between prokaryotes and eukaryotes.</title>
        <authorList>
            <person name="Spang A."/>
            <person name="Saw J.H."/>
            <person name="Jorgensen S.L."/>
            <person name="Zaremba-Niedzwiedzka K."/>
            <person name="Martijn J."/>
            <person name="Lind A.E."/>
            <person name="van Eijk R."/>
            <person name="Schleper C."/>
            <person name="Guy L."/>
            <person name="Ettema T.J."/>
        </authorList>
    </citation>
    <scope>NUCLEOTIDE SEQUENCE</scope>
</reference>
<dbReference type="Gene3D" id="2.50.20.10">
    <property type="entry name" value="Lipoprotein localisation LolA/LolB/LppX"/>
    <property type="match status" value="1"/>
</dbReference>
<accession>A0A0F9CPL5</accession>
<dbReference type="EMBL" id="LAZR01043218">
    <property type="protein sequence ID" value="KKL07611.1"/>
    <property type="molecule type" value="Genomic_DNA"/>
</dbReference>
<sequence>MDYKLKTADLIQQQKADNPIDAFEYIGENFPLVGFSRTEQLEKDFEITLPQPITADPNSLIHLDMKVKKDSHYKDQYRHINFGIDKKTFLPAEMVTTSTDDNKYDIRLLNPKINKKIKNLVFKLETPAHFDKIRTPLK</sequence>
<dbReference type="AlphaFoldDB" id="A0A0F9CPL5"/>
<protein>
    <submittedName>
        <fullName evidence="1">Uncharacterized protein</fullName>
    </submittedName>
</protein>
<gene>
    <name evidence="1" type="ORF">LCGC14_2584290</name>
</gene>
<evidence type="ECO:0000313" key="1">
    <source>
        <dbReference type="EMBL" id="KKL07611.1"/>
    </source>
</evidence>
<name>A0A0F9CPL5_9ZZZZ</name>
<proteinExistence type="predicted"/>